<dbReference type="HOGENOM" id="CLU_086339_0_0_5"/>
<protein>
    <submittedName>
        <fullName evidence="2">Protein tyrosine/serine phosphatase</fullName>
    </submittedName>
</protein>
<evidence type="ECO:0000259" key="1">
    <source>
        <dbReference type="Pfam" id="PF22741"/>
    </source>
</evidence>
<accession>E8RUM2</accession>
<keyword evidence="3" id="KW-1185">Reference proteome</keyword>
<dbReference type="Proteomes" id="UP000001492">
    <property type="component" value="Chromosome 2"/>
</dbReference>
<dbReference type="Gene3D" id="3.90.190.10">
    <property type="entry name" value="Protein tyrosine phosphatase superfamily"/>
    <property type="match status" value="1"/>
</dbReference>
<dbReference type="STRING" id="573065.Astex_3517"/>
<evidence type="ECO:0000313" key="3">
    <source>
        <dbReference type="Proteomes" id="UP000001492"/>
    </source>
</evidence>
<proteinExistence type="predicted"/>
<name>E8RUM2_ASTEC</name>
<dbReference type="eggNOG" id="COG2365">
    <property type="taxonomic scope" value="Bacteria"/>
</dbReference>
<dbReference type="SUPFAM" id="SSF52799">
    <property type="entry name" value="(Phosphotyrosine protein) phosphatases II"/>
    <property type="match status" value="1"/>
</dbReference>
<sequence>MAFFSVWYPVKLFKKRKTPKVFDTSTQWGLFKTYLAFLWNDHAYLRLGFTNAHWIDDKMVRTNQPWPFQLAWFKKHDRIRTVINLRGGQGAFFALERHACQTLGLNLVDFIVTSRDVPSAEAILEAEKLFDSIQYPALMHCKSGADRAGIMSVLYRHLHLKHPLREAVQELGLRTLHMKAGKTGVLDYIFDCYFAEGEPRGMSFVEWTQSDLYDPVKIKSDFKSAWWGTLLTEKIFRRE</sequence>
<dbReference type="InterPro" id="IPR029021">
    <property type="entry name" value="Prot-tyrosine_phosphatase-like"/>
</dbReference>
<evidence type="ECO:0000313" key="2">
    <source>
        <dbReference type="EMBL" id="ADU15147.1"/>
    </source>
</evidence>
<dbReference type="Pfam" id="PF22741">
    <property type="entry name" value="PTP-NADK"/>
    <property type="match status" value="1"/>
</dbReference>
<dbReference type="InterPro" id="IPR055214">
    <property type="entry name" value="PTP-NADK"/>
</dbReference>
<dbReference type="KEGG" id="aex:Astex_3517"/>
<reference evidence="3" key="1">
    <citation type="submission" date="2010-12" db="EMBL/GenBank/DDBJ databases">
        <title>Complete sequence of chromosome 2 of Asticcacaulis excentricus CB 48.</title>
        <authorList>
            <consortium name="US DOE Joint Genome Institute"/>
            <person name="Lucas S."/>
            <person name="Copeland A."/>
            <person name="Lapidus A."/>
            <person name="Cheng J.-F."/>
            <person name="Bruce D."/>
            <person name="Goodwin L."/>
            <person name="Pitluck S."/>
            <person name="Teshima H."/>
            <person name="Davenport K."/>
            <person name="Detter J.C."/>
            <person name="Han C."/>
            <person name="Tapia R."/>
            <person name="Land M."/>
            <person name="Hauser L."/>
            <person name="Jeffries C."/>
            <person name="Kyrpides N."/>
            <person name="Ivanova N."/>
            <person name="Ovchinnikova G."/>
            <person name="Brun Y.V."/>
            <person name="Woyke T."/>
        </authorList>
    </citation>
    <scope>NUCLEOTIDE SEQUENCE [LARGE SCALE GENOMIC DNA]</scope>
    <source>
        <strain evidence="3">ATCC 15261 / DSM 4724 / KCTC 12464 / NCIMB 9791 / VKM B-1370 / CB 48</strain>
    </source>
</reference>
<dbReference type="RefSeq" id="WP_013480961.1">
    <property type="nucleotide sequence ID" value="NC_014817.1"/>
</dbReference>
<dbReference type="AlphaFoldDB" id="E8RUM2"/>
<organism evidence="2 3">
    <name type="scientific">Asticcacaulis excentricus (strain ATCC 15261 / DSM 4724 / KCTC 12464 / NCIMB 9791 / VKM B-1370 / CB 48)</name>
    <dbReference type="NCBI Taxonomy" id="573065"/>
    <lineage>
        <taxon>Bacteria</taxon>
        <taxon>Pseudomonadati</taxon>
        <taxon>Pseudomonadota</taxon>
        <taxon>Alphaproteobacteria</taxon>
        <taxon>Caulobacterales</taxon>
        <taxon>Caulobacteraceae</taxon>
        <taxon>Asticcacaulis</taxon>
    </lineage>
</organism>
<feature type="domain" description="DSP-PTPase phosphatase fused to NAD+ Kinase" evidence="1">
    <location>
        <begin position="61"/>
        <end position="169"/>
    </location>
</feature>
<dbReference type="EMBL" id="CP002396">
    <property type="protein sequence ID" value="ADU15147.1"/>
    <property type="molecule type" value="Genomic_DNA"/>
</dbReference>
<gene>
    <name evidence="2" type="ordered locus">Astex_3517</name>
</gene>